<protein>
    <submittedName>
        <fullName evidence="1">Uncharacterized protein</fullName>
    </submittedName>
</protein>
<name>A0A7N0T123_KALFE</name>
<dbReference type="Gramene" id="Kaladp0016s0382.1.v1.1">
    <property type="protein sequence ID" value="Kaladp0016s0382.1.v1.1.CDS.1"/>
    <property type="gene ID" value="Kaladp0016s0382.v1.1"/>
</dbReference>
<evidence type="ECO:0000313" key="2">
    <source>
        <dbReference type="Proteomes" id="UP000594263"/>
    </source>
</evidence>
<dbReference type="Proteomes" id="UP000594263">
    <property type="component" value="Unplaced"/>
</dbReference>
<dbReference type="EnsemblPlants" id="Kaladp0016s0382.1.v1.1">
    <property type="protein sequence ID" value="Kaladp0016s0382.1.v1.1.CDS.1"/>
    <property type="gene ID" value="Kaladp0016s0382.v1.1"/>
</dbReference>
<sequence length="81" mass="9266">MWINGYIFELGLMIKTPCIYITVTQHVIIPYISIARIWHEIGLITYIATPRRVLKAPSIDKSSLGTFFYSGEEDNLGSIFK</sequence>
<dbReference type="AlphaFoldDB" id="A0A7N0T123"/>
<keyword evidence="2" id="KW-1185">Reference proteome</keyword>
<reference evidence="1" key="1">
    <citation type="submission" date="2021-01" db="UniProtKB">
        <authorList>
            <consortium name="EnsemblPlants"/>
        </authorList>
    </citation>
    <scope>IDENTIFICATION</scope>
</reference>
<organism evidence="1 2">
    <name type="scientific">Kalanchoe fedtschenkoi</name>
    <name type="common">Lavender scallops</name>
    <name type="synonym">South American air plant</name>
    <dbReference type="NCBI Taxonomy" id="63787"/>
    <lineage>
        <taxon>Eukaryota</taxon>
        <taxon>Viridiplantae</taxon>
        <taxon>Streptophyta</taxon>
        <taxon>Embryophyta</taxon>
        <taxon>Tracheophyta</taxon>
        <taxon>Spermatophyta</taxon>
        <taxon>Magnoliopsida</taxon>
        <taxon>eudicotyledons</taxon>
        <taxon>Gunneridae</taxon>
        <taxon>Pentapetalae</taxon>
        <taxon>Saxifragales</taxon>
        <taxon>Crassulaceae</taxon>
        <taxon>Kalanchoe</taxon>
    </lineage>
</organism>
<proteinExistence type="predicted"/>
<accession>A0A7N0T123</accession>
<evidence type="ECO:0000313" key="1">
    <source>
        <dbReference type="EnsemblPlants" id="Kaladp0016s0382.1.v1.1.CDS.1"/>
    </source>
</evidence>